<dbReference type="Gene3D" id="6.20.370.70">
    <property type="match status" value="1"/>
</dbReference>
<dbReference type="InterPro" id="IPR008195">
    <property type="entry name" value="Ribosomal_eL34"/>
</dbReference>
<dbReference type="PROSITE" id="PS01145">
    <property type="entry name" value="RIBOSOMAL_L34E"/>
    <property type="match status" value="1"/>
</dbReference>
<dbReference type="Pfam" id="PF07891">
    <property type="entry name" value="DUF1666"/>
    <property type="match status" value="1"/>
</dbReference>
<name>A0ABR0CSD0_9LAMI</name>
<evidence type="ECO:0000256" key="1">
    <source>
        <dbReference type="ARBA" id="ARBA00009875"/>
    </source>
</evidence>
<dbReference type="EMBL" id="JAYDYQ010002687">
    <property type="protein sequence ID" value="KAK4479792.1"/>
    <property type="molecule type" value="Genomic_DNA"/>
</dbReference>
<comment type="similarity">
    <text evidence="1">Belongs to the eukaryotic ribosomal protein eL34 family.</text>
</comment>
<feature type="compositionally biased region" description="Acidic residues" evidence="4">
    <location>
        <begin position="310"/>
        <end position="320"/>
    </location>
</feature>
<evidence type="ECO:0000256" key="2">
    <source>
        <dbReference type="ARBA" id="ARBA00022980"/>
    </source>
</evidence>
<keyword evidence="3" id="KW-0687">Ribonucleoprotein</keyword>
<dbReference type="Gene3D" id="6.20.340.10">
    <property type="match status" value="1"/>
</dbReference>
<dbReference type="PRINTS" id="PR01250">
    <property type="entry name" value="RIBOSOMALL34"/>
</dbReference>
<proteinExistence type="inferred from homology"/>
<evidence type="ECO:0000313" key="6">
    <source>
        <dbReference type="Proteomes" id="UP001291926"/>
    </source>
</evidence>
<keyword evidence="2" id="KW-0689">Ribosomal protein</keyword>
<dbReference type="PANTHER" id="PTHR46741:SF4">
    <property type="entry name" value="FINGER FYVE DOMAIN PROTEIN, PUTATIVE (DUF1666)-RELATED"/>
    <property type="match status" value="1"/>
</dbReference>
<protein>
    <recommendedName>
        <fullName evidence="7">60S ribosomal protein L34</fullName>
    </recommendedName>
</protein>
<evidence type="ECO:0000256" key="4">
    <source>
        <dbReference type="SAM" id="MobiDB-lite"/>
    </source>
</evidence>
<accession>A0ABR0CSD0</accession>
<feature type="region of interest" description="Disordered" evidence="4">
    <location>
        <begin position="282"/>
        <end position="320"/>
    </location>
</feature>
<comment type="caution">
    <text evidence="5">The sequence shown here is derived from an EMBL/GenBank/DDBJ whole genome shotgun (WGS) entry which is preliminary data.</text>
</comment>
<dbReference type="Proteomes" id="UP001291926">
    <property type="component" value="Unassembled WGS sequence"/>
</dbReference>
<keyword evidence="6" id="KW-1185">Reference proteome</keyword>
<evidence type="ECO:0000256" key="3">
    <source>
        <dbReference type="ARBA" id="ARBA00023274"/>
    </source>
</evidence>
<dbReference type="InterPro" id="IPR018065">
    <property type="entry name" value="Ribosomal_eL34_CS"/>
</dbReference>
<gene>
    <name evidence="5" type="ORF">RD792_015328</name>
</gene>
<dbReference type="InterPro" id="IPR012870">
    <property type="entry name" value="DUF1666"/>
</dbReference>
<dbReference type="PANTHER" id="PTHR46741">
    <property type="entry name" value="OS09G0413600 PROTEIN"/>
    <property type="match status" value="1"/>
</dbReference>
<sequence length="742" mass="85958">MLKIFGLIPKYLYRSRTGHHITEENVLDFNENHSQNDDGIISKNSTVFLSSGLVEKETLELEKIEKTSGINAKTEDSVFLQSGLVSNSSKYQFMSEENLIEYVEEPNTVKFTVHEMFVESNDDLISCDQIPVCENSAMKNSNLERKFEKSLQQFDEEESDSSSFGFKFKFNSYCSTNEDNQESKNIFHEKEDLTSFEGIDFVDDEFMEEEDFSYEVELRPDLIQVPDSSKNDVFVSVRETKSNGEAIIEANDHREKIELILEDLDEEFIEFEPQLVSLSDTSKSFSSKDAGNIDELHENENENEKNSWDFDSDDEDEQDALSEHENLVQQMKMELKNCRIGALPTISEECENFKVVEDLRPLNIDQKFEYKDVIEGIQKFYKSYSEKMRKLDILNYQTLHAISFLQLKDSEVFTAGKKKPSSVPYNMSKIWSYKDKKIYADHLQKSIIEMHNDLELVYVGQLCLSWEILSWLYVKAQELMEYDSKGHHSYNRVAEEFQQFQVLVQRFIEDEPFQGPIRVQNYVKSRCSTRSLLHVPTIKDDCLKDMKERREEKDAISLASLVEIIRESMLILNEFLRADKSATNVVLKGILGTKIDRQDTANSELLVDIITTLQKHLNRIGKMVQRLTYRKRHSYATKSNQHRVVKTPGGKLVYQTTKKRASGPKCPVTGKRIQGIPHLRPTEYKRSRLSRNRRTVNRPYGGVLSGGAVRERIIRAFLVEEQKIVKKVVKIQKAKEKLAAKA</sequence>
<reference evidence="5 6" key="1">
    <citation type="journal article" date="2023" name="bioRxiv">
        <title>Genome report: Whole genome sequence and annotation of Penstemon davidsonii.</title>
        <authorList>
            <person name="Ostevik K.L."/>
            <person name="Alabady M."/>
            <person name="Zhang M."/>
            <person name="Rausher M.D."/>
        </authorList>
    </citation>
    <scope>NUCLEOTIDE SEQUENCE [LARGE SCALE GENOMIC DNA]</scope>
    <source>
        <strain evidence="5">DNT005</strain>
        <tissue evidence="5">Whole leaf</tissue>
    </source>
</reference>
<feature type="compositionally biased region" description="Basic and acidic residues" evidence="4">
    <location>
        <begin position="294"/>
        <end position="308"/>
    </location>
</feature>
<organism evidence="5 6">
    <name type="scientific">Penstemon davidsonii</name>
    <dbReference type="NCBI Taxonomy" id="160366"/>
    <lineage>
        <taxon>Eukaryota</taxon>
        <taxon>Viridiplantae</taxon>
        <taxon>Streptophyta</taxon>
        <taxon>Embryophyta</taxon>
        <taxon>Tracheophyta</taxon>
        <taxon>Spermatophyta</taxon>
        <taxon>Magnoliopsida</taxon>
        <taxon>eudicotyledons</taxon>
        <taxon>Gunneridae</taxon>
        <taxon>Pentapetalae</taxon>
        <taxon>asterids</taxon>
        <taxon>lamiids</taxon>
        <taxon>Lamiales</taxon>
        <taxon>Plantaginaceae</taxon>
        <taxon>Cheloneae</taxon>
        <taxon>Penstemon</taxon>
    </lineage>
</organism>
<dbReference type="InterPro" id="IPR038562">
    <property type="entry name" value="Ribosomal_eL34_C_sf"/>
</dbReference>
<evidence type="ECO:0008006" key="7">
    <source>
        <dbReference type="Google" id="ProtNLM"/>
    </source>
</evidence>
<evidence type="ECO:0000313" key="5">
    <source>
        <dbReference type="EMBL" id="KAK4479792.1"/>
    </source>
</evidence>